<dbReference type="AlphaFoldDB" id="A0A315VYS2"/>
<dbReference type="GO" id="GO:0046872">
    <property type="term" value="F:metal ion binding"/>
    <property type="evidence" value="ECO:0007669"/>
    <property type="project" value="UniProtKB-KW"/>
</dbReference>
<dbReference type="GO" id="GO:0008307">
    <property type="term" value="F:structural constituent of muscle"/>
    <property type="evidence" value="ECO:0007669"/>
    <property type="project" value="TreeGrafter"/>
</dbReference>
<evidence type="ECO:0000256" key="7">
    <source>
        <dbReference type="ARBA" id="ARBA00040500"/>
    </source>
</evidence>
<dbReference type="EMBL" id="NHOQ01000749">
    <property type="protein sequence ID" value="PWA28736.1"/>
    <property type="molecule type" value="Genomic_DNA"/>
</dbReference>
<evidence type="ECO:0000256" key="8">
    <source>
        <dbReference type="ARBA" id="ARBA00042751"/>
    </source>
</evidence>
<evidence type="ECO:0000256" key="1">
    <source>
        <dbReference type="ARBA" id="ARBA00004123"/>
    </source>
</evidence>
<dbReference type="STRING" id="33528.ENSGAFP00000011053"/>
<evidence type="ECO:0000256" key="2">
    <source>
        <dbReference type="ARBA" id="ARBA00022723"/>
    </source>
</evidence>
<evidence type="ECO:0000256" key="4">
    <source>
        <dbReference type="ARBA" id="ARBA00022833"/>
    </source>
</evidence>
<keyword evidence="5 9" id="KW-0440">LIM domain</keyword>
<keyword evidence="12" id="KW-1185">Reference proteome</keyword>
<keyword evidence="4 9" id="KW-0862">Zinc</keyword>
<evidence type="ECO:0000259" key="10">
    <source>
        <dbReference type="PROSITE" id="PS50023"/>
    </source>
</evidence>
<proteinExistence type="predicted"/>
<feature type="domain" description="LIM zinc-binding" evidence="10">
    <location>
        <begin position="337"/>
        <end position="398"/>
    </location>
</feature>
<evidence type="ECO:0000256" key="9">
    <source>
        <dbReference type="PROSITE-ProRule" id="PRU00125"/>
    </source>
</evidence>
<sequence length="413" mass="44393">MDLQILVQHQNPLATSVSTTACATQMKALPDASSMSLQDTSVLLCTTSCSAGDQQPTDRRNSRSSTNNTPLFLFLSSLCLSLSHCVAHSTPASSFTLLSFILLVPSFLHVVTCVKATKPLITVQHQQGIRLPLIGLAKEDYELSKSRGSGVPLRKAQEYWSSVDEVKESEWFFDVPPGRVRREPASGGRSHSFDFPGTMLHPRRCSLIGSLSFTIPQHRKLMPLGGGNKCGRCSKTVYFAEEVLCDKQSFHKSCFLCMVCGKNLDSTTVAVHMDEVYCKACYGKKYGPKGYGYGQGAGTLSMDKGESLGITHETSAPHLPTTNANPSKMAQKFGGSDKCPRCGKAVYAAEKVIGAGSSWHKIGCFTCATCGKSLESTTLADKDGEIYCKGCYGKNFGPKGFGYGLGAGALAHT</sequence>
<comment type="subcellular location">
    <subcellularLocation>
        <location evidence="1">Nucleus</location>
    </subcellularLocation>
</comment>
<dbReference type="Proteomes" id="UP000250572">
    <property type="component" value="Unassembled WGS sequence"/>
</dbReference>
<protein>
    <recommendedName>
        <fullName evidence="7">Cysteine and glycine-rich protein 1</fullName>
    </recommendedName>
    <alternativeName>
        <fullName evidence="8">Cysteine-rich protein 1</fullName>
    </alternativeName>
</protein>
<keyword evidence="6" id="KW-0539">Nucleus</keyword>
<keyword evidence="2 9" id="KW-0479">Metal-binding</keyword>
<dbReference type="FunFam" id="2.10.110.10:FF:000001">
    <property type="entry name" value="Cysteine and glycine-rich protein 1"/>
    <property type="match status" value="2"/>
</dbReference>
<name>A0A315VYS2_GAMAF</name>
<dbReference type="GO" id="GO:0060537">
    <property type="term" value="P:muscle tissue development"/>
    <property type="evidence" value="ECO:0007669"/>
    <property type="project" value="TreeGrafter"/>
</dbReference>
<dbReference type="CDD" id="cd09326">
    <property type="entry name" value="LIM_CRP_like"/>
    <property type="match status" value="1"/>
</dbReference>
<dbReference type="GO" id="GO:0042805">
    <property type="term" value="F:actinin binding"/>
    <property type="evidence" value="ECO:0007669"/>
    <property type="project" value="TreeGrafter"/>
</dbReference>
<dbReference type="GO" id="GO:0030018">
    <property type="term" value="C:Z disc"/>
    <property type="evidence" value="ECO:0007669"/>
    <property type="project" value="TreeGrafter"/>
</dbReference>
<organism evidence="11 12">
    <name type="scientific">Gambusia affinis</name>
    <name type="common">Western mosquitofish</name>
    <name type="synonym">Heterandria affinis</name>
    <dbReference type="NCBI Taxonomy" id="33528"/>
    <lineage>
        <taxon>Eukaryota</taxon>
        <taxon>Metazoa</taxon>
        <taxon>Chordata</taxon>
        <taxon>Craniata</taxon>
        <taxon>Vertebrata</taxon>
        <taxon>Euteleostomi</taxon>
        <taxon>Actinopterygii</taxon>
        <taxon>Neopterygii</taxon>
        <taxon>Teleostei</taxon>
        <taxon>Neoteleostei</taxon>
        <taxon>Acanthomorphata</taxon>
        <taxon>Ovalentaria</taxon>
        <taxon>Atherinomorphae</taxon>
        <taxon>Cyprinodontiformes</taxon>
        <taxon>Poeciliidae</taxon>
        <taxon>Poeciliinae</taxon>
        <taxon>Gambusia</taxon>
    </lineage>
</organism>
<dbReference type="PANTHER" id="PTHR24215">
    <property type="entry name" value="RHO-GTPASE-ACTIVATING PROTEIN LRG1"/>
    <property type="match status" value="1"/>
</dbReference>
<dbReference type="Gene3D" id="2.10.110.10">
    <property type="entry name" value="Cysteine Rich Protein"/>
    <property type="match status" value="2"/>
</dbReference>
<dbReference type="GO" id="GO:0005634">
    <property type="term" value="C:nucleus"/>
    <property type="evidence" value="ECO:0007669"/>
    <property type="project" value="UniProtKB-SubCell"/>
</dbReference>
<comment type="caution">
    <text evidence="11">The sequence shown here is derived from an EMBL/GenBank/DDBJ whole genome shotgun (WGS) entry which is preliminary data.</text>
</comment>
<accession>A0A315VYS2</accession>
<reference evidence="11 12" key="1">
    <citation type="journal article" date="2018" name="G3 (Bethesda)">
        <title>A High-Quality Reference Genome for the Invasive Mosquitofish Gambusia affinis Using a Chicago Library.</title>
        <authorList>
            <person name="Hoffberg S.L."/>
            <person name="Troendle N.J."/>
            <person name="Glenn T.C."/>
            <person name="Mahmud O."/>
            <person name="Louha S."/>
            <person name="Chalopin D."/>
            <person name="Bennetzen J.L."/>
            <person name="Mauricio R."/>
        </authorList>
    </citation>
    <scope>NUCLEOTIDE SEQUENCE [LARGE SCALE GENOMIC DNA]</scope>
    <source>
        <strain evidence="11">NE01/NJP1002.9</strain>
        <tissue evidence="11">Muscle</tissue>
    </source>
</reference>
<gene>
    <name evidence="11" type="ORF">CCH79_00014835</name>
</gene>
<evidence type="ECO:0000313" key="12">
    <source>
        <dbReference type="Proteomes" id="UP000250572"/>
    </source>
</evidence>
<feature type="domain" description="LIM zinc-binding" evidence="10">
    <location>
        <begin position="228"/>
        <end position="288"/>
    </location>
</feature>
<keyword evidence="3" id="KW-0677">Repeat</keyword>
<evidence type="ECO:0000256" key="6">
    <source>
        <dbReference type="ARBA" id="ARBA00023242"/>
    </source>
</evidence>
<dbReference type="Pfam" id="PF00412">
    <property type="entry name" value="LIM"/>
    <property type="match status" value="2"/>
</dbReference>
<dbReference type="GO" id="GO:0045214">
    <property type="term" value="P:sarcomere organization"/>
    <property type="evidence" value="ECO:0007669"/>
    <property type="project" value="TreeGrafter"/>
</dbReference>
<evidence type="ECO:0000256" key="3">
    <source>
        <dbReference type="ARBA" id="ARBA00022737"/>
    </source>
</evidence>
<dbReference type="SUPFAM" id="SSF57716">
    <property type="entry name" value="Glucocorticoid receptor-like (DNA-binding domain)"/>
    <property type="match status" value="4"/>
</dbReference>
<dbReference type="PROSITE" id="PS50023">
    <property type="entry name" value="LIM_DOMAIN_2"/>
    <property type="match status" value="2"/>
</dbReference>
<evidence type="ECO:0000256" key="5">
    <source>
        <dbReference type="ARBA" id="ARBA00023038"/>
    </source>
</evidence>
<dbReference type="SMART" id="SM00132">
    <property type="entry name" value="LIM"/>
    <property type="match status" value="2"/>
</dbReference>
<dbReference type="PANTHER" id="PTHR24215:SF23">
    <property type="entry name" value="CYSTEINE AND GLYCINE-RICH PROTEIN 1"/>
    <property type="match status" value="1"/>
</dbReference>
<dbReference type="PROSITE" id="PS00478">
    <property type="entry name" value="LIM_DOMAIN_1"/>
    <property type="match status" value="1"/>
</dbReference>
<feature type="non-terminal residue" evidence="11">
    <location>
        <position position="413"/>
    </location>
</feature>
<evidence type="ECO:0000313" key="11">
    <source>
        <dbReference type="EMBL" id="PWA28736.1"/>
    </source>
</evidence>
<dbReference type="InterPro" id="IPR001781">
    <property type="entry name" value="Znf_LIM"/>
</dbReference>